<dbReference type="Proteomes" id="UP000250579">
    <property type="component" value="Chromosome"/>
</dbReference>
<reference evidence="1 2" key="1">
    <citation type="submission" date="2017-06" db="EMBL/GenBank/DDBJ databases">
        <title>Evolution towards high GC content and high-temperature stress adaptation in endophytic Pseudomonas oryzihabitans impacted its plant-growth promoting traits.</title>
        <authorList>
            <person name="Nascimento F.X."/>
        </authorList>
    </citation>
    <scope>NUCLEOTIDE SEQUENCE [LARGE SCALE GENOMIC DNA]</scope>
    <source>
        <strain evidence="1 2">MS8</strain>
    </source>
</reference>
<dbReference type="EMBL" id="CP022198">
    <property type="protein sequence ID" value="AXA67421.1"/>
    <property type="molecule type" value="Genomic_DNA"/>
</dbReference>
<dbReference type="AlphaFoldDB" id="A0A2Z5ADP3"/>
<gene>
    <name evidence="1" type="ORF">CE139_16900</name>
</gene>
<name>A0A2Z5ADP3_9PSED</name>
<organism evidence="1 2">
    <name type="scientific">Pseudomonas oryzihabitans</name>
    <dbReference type="NCBI Taxonomy" id="47885"/>
    <lineage>
        <taxon>Bacteria</taxon>
        <taxon>Pseudomonadati</taxon>
        <taxon>Pseudomonadota</taxon>
        <taxon>Gammaproteobacteria</taxon>
        <taxon>Pseudomonadales</taxon>
        <taxon>Pseudomonadaceae</taxon>
        <taxon>Pseudomonas</taxon>
    </lineage>
</organism>
<protein>
    <submittedName>
        <fullName evidence="1">Uncharacterized protein</fullName>
    </submittedName>
</protein>
<accession>A0A2Z5ADP3</accession>
<evidence type="ECO:0000313" key="1">
    <source>
        <dbReference type="EMBL" id="AXA67421.1"/>
    </source>
</evidence>
<proteinExistence type="predicted"/>
<evidence type="ECO:0000313" key="2">
    <source>
        <dbReference type="Proteomes" id="UP000250579"/>
    </source>
</evidence>
<sequence length="83" mass="8781">MAVLLDQAWHGKARIVAGEGEEGTPGVLGGWRQSINWKEDLQTRPLIKGHPCFRPASRCGERNGADGVAAARGSSIAISPDMA</sequence>